<name>A0A3M8K8Y0_9CORY</name>
<evidence type="ECO:0000313" key="3">
    <source>
        <dbReference type="Proteomes" id="UP000266975"/>
    </source>
</evidence>
<reference evidence="2 3" key="1">
    <citation type="submission" date="2018-02" db="EMBL/GenBank/DDBJ databases">
        <title>Corynebacterium alimpuense sp. nov., a marine obligate actinomycete isolated from sediments of Valparaiso bay, Chile.</title>
        <authorList>
            <person name="Claverias F."/>
            <person name="Gonzales-Siles L."/>
            <person name="Salva-Serra F."/>
            <person name="Inganaes E."/>
            <person name="Molin K."/>
            <person name="Cumsille A."/>
            <person name="Undabarrena A."/>
            <person name="Couve E."/>
            <person name="Moore E.R.B."/>
            <person name="Gomila M."/>
            <person name="Camara B."/>
        </authorList>
    </citation>
    <scope>NUCLEOTIDE SEQUENCE [LARGE SCALE GENOMIC DNA]</scope>
    <source>
        <strain evidence="2 3">CCUG 69366</strain>
    </source>
</reference>
<dbReference type="EMBL" id="PTJO01000003">
    <property type="protein sequence ID" value="RNE49586.1"/>
    <property type="molecule type" value="Genomic_DNA"/>
</dbReference>
<keyword evidence="3" id="KW-1185">Reference proteome</keyword>
<sequence>MLNKDVFVPVAVDLAIKNREHSRLISPRSHSGATFEDHLLLGDLHLETPIDAERASWHYRQALELARNTETASIAALRISEALLEDYLVWDAFDFMKEFAAREHGYSDRFRSIWFQQCVDLLSLEFGYDAQGKAYPTSSFSCLQSVEQALQVEAALSQIRNLTNSEQGFLTQLRHDLDSSQHLVRVPLDSTRIAGLLVALAATLIFFLGLLPGAFGYIAGLVAVGLAIGIWLRGLRVPSWEAHRRGVESRGFSFPHLSLR</sequence>
<protein>
    <submittedName>
        <fullName evidence="2">Uncharacterized protein</fullName>
    </submittedName>
</protein>
<accession>A0A3M8K8Y0</accession>
<dbReference type="Proteomes" id="UP000266975">
    <property type="component" value="Unassembled WGS sequence"/>
</dbReference>
<organism evidence="2 3">
    <name type="scientific">Corynebacterium alimapuense</name>
    <dbReference type="NCBI Taxonomy" id="1576874"/>
    <lineage>
        <taxon>Bacteria</taxon>
        <taxon>Bacillati</taxon>
        <taxon>Actinomycetota</taxon>
        <taxon>Actinomycetes</taxon>
        <taxon>Mycobacteriales</taxon>
        <taxon>Corynebacteriaceae</taxon>
        <taxon>Corynebacterium</taxon>
    </lineage>
</organism>
<dbReference type="AlphaFoldDB" id="A0A3M8K8Y0"/>
<proteinExistence type="predicted"/>
<dbReference type="RefSeq" id="WP_123047632.1">
    <property type="nucleotide sequence ID" value="NZ_PTJO01000003.1"/>
</dbReference>
<comment type="caution">
    <text evidence="2">The sequence shown here is derived from an EMBL/GenBank/DDBJ whole genome shotgun (WGS) entry which is preliminary data.</text>
</comment>
<keyword evidence="1" id="KW-0472">Membrane</keyword>
<evidence type="ECO:0000313" key="2">
    <source>
        <dbReference type="EMBL" id="RNE49586.1"/>
    </source>
</evidence>
<keyword evidence="1" id="KW-0812">Transmembrane</keyword>
<gene>
    <name evidence="2" type="ORF">C5L39_04375</name>
</gene>
<keyword evidence="1" id="KW-1133">Transmembrane helix</keyword>
<feature type="transmembrane region" description="Helical" evidence="1">
    <location>
        <begin position="217"/>
        <end position="235"/>
    </location>
</feature>
<evidence type="ECO:0000256" key="1">
    <source>
        <dbReference type="SAM" id="Phobius"/>
    </source>
</evidence>